<protein>
    <submittedName>
        <fullName evidence="3">Uncharacterized protein</fullName>
    </submittedName>
</protein>
<dbReference type="Proteomes" id="UP000001449">
    <property type="component" value="Chromosome 12"/>
</dbReference>
<name>B8CA62_THAPS</name>
<dbReference type="InParanoid" id="B8CA62"/>
<dbReference type="eggNOG" id="ENOG502SRA2">
    <property type="taxonomic scope" value="Eukaryota"/>
</dbReference>
<dbReference type="Gene3D" id="3.90.70.30">
    <property type="entry name" value="Phytochelatin synthase, N-terminal domain"/>
    <property type="match status" value="1"/>
</dbReference>
<dbReference type="PROSITE" id="PS00801">
    <property type="entry name" value="TRANSKETOLASE_1"/>
    <property type="match status" value="1"/>
</dbReference>
<dbReference type="InterPro" id="IPR049557">
    <property type="entry name" value="Transketolase_CS"/>
</dbReference>
<dbReference type="EMBL" id="CM000647">
    <property type="protein sequence ID" value="EED89626.1"/>
    <property type="molecule type" value="Genomic_DNA"/>
</dbReference>
<gene>
    <name evidence="3" type="ORF">THAPSDRAFT_9026</name>
</gene>
<evidence type="ECO:0000256" key="1">
    <source>
        <dbReference type="ARBA" id="ARBA00001964"/>
    </source>
</evidence>
<organism evidence="3 4">
    <name type="scientific">Thalassiosira pseudonana</name>
    <name type="common">Marine diatom</name>
    <name type="synonym">Cyclotella nana</name>
    <dbReference type="NCBI Taxonomy" id="35128"/>
    <lineage>
        <taxon>Eukaryota</taxon>
        <taxon>Sar</taxon>
        <taxon>Stramenopiles</taxon>
        <taxon>Ochrophyta</taxon>
        <taxon>Bacillariophyta</taxon>
        <taxon>Coscinodiscophyceae</taxon>
        <taxon>Thalassiosirophycidae</taxon>
        <taxon>Thalassiosirales</taxon>
        <taxon>Thalassiosiraceae</taxon>
        <taxon>Thalassiosira</taxon>
    </lineage>
</organism>
<dbReference type="GeneID" id="7449404"/>
<dbReference type="InterPro" id="IPR038765">
    <property type="entry name" value="Papain-like_cys_pep_sf"/>
</dbReference>
<keyword evidence="2" id="KW-0472">Membrane</keyword>
<reference evidence="3 4" key="2">
    <citation type="journal article" date="2008" name="Nature">
        <title>The Phaeodactylum genome reveals the evolutionary history of diatom genomes.</title>
        <authorList>
            <person name="Bowler C."/>
            <person name="Allen A.E."/>
            <person name="Badger J.H."/>
            <person name="Grimwood J."/>
            <person name="Jabbari K."/>
            <person name="Kuo A."/>
            <person name="Maheswari U."/>
            <person name="Martens C."/>
            <person name="Maumus F."/>
            <person name="Otillar R.P."/>
            <person name="Rayko E."/>
            <person name="Salamov A."/>
            <person name="Vandepoele K."/>
            <person name="Beszteri B."/>
            <person name="Gruber A."/>
            <person name="Heijde M."/>
            <person name="Katinka M."/>
            <person name="Mock T."/>
            <person name="Valentin K."/>
            <person name="Verret F."/>
            <person name="Berges J.A."/>
            <person name="Brownlee C."/>
            <person name="Cadoret J.P."/>
            <person name="Chiovitti A."/>
            <person name="Choi C.J."/>
            <person name="Coesel S."/>
            <person name="De Martino A."/>
            <person name="Detter J.C."/>
            <person name="Durkin C."/>
            <person name="Falciatore A."/>
            <person name="Fournet J."/>
            <person name="Haruta M."/>
            <person name="Huysman M.J."/>
            <person name="Jenkins B.D."/>
            <person name="Jiroutova K."/>
            <person name="Jorgensen R.E."/>
            <person name="Joubert Y."/>
            <person name="Kaplan A."/>
            <person name="Kroger N."/>
            <person name="Kroth P.G."/>
            <person name="La Roche J."/>
            <person name="Lindquist E."/>
            <person name="Lommer M."/>
            <person name="Martin-Jezequel V."/>
            <person name="Lopez P.J."/>
            <person name="Lucas S."/>
            <person name="Mangogna M."/>
            <person name="McGinnis K."/>
            <person name="Medlin L.K."/>
            <person name="Montsant A."/>
            <person name="Oudot-Le Secq M.P."/>
            <person name="Napoli C."/>
            <person name="Obornik M."/>
            <person name="Parker M.S."/>
            <person name="Petit J.L."/>
            <person name="Porcel B.M."/>
            <person name="Poulsen N."/>
            <person name="Robison M."/>
            <person name="Rychlewski L."/>
            <person name="Rynearson T.A."/>
            <person name="Schmutz J."/>
            <person name="Shapiro H."/>
            <person name="Siaut M."/>
            <person name="Stanley M."/>
            <person name="Sussman M.R."/>
            <person name="Taylor A.R."/>
            <person name="Vardi A."/>
            <person name="von Dassow P."/>
            <person name="Vyverman W."/>
            <person name="Willis A."/>
            <person name="Wyrwicz L.S."/>
            <person name="Rokhsar D.S."/>
            <person name="Weissenbach J."/>
            <person name="Armbrust E.V."/>
            <person name="Green B.R."/>
            <person name="Van de Peer Y."/>
            <person name="Grigoriev I.V."/>
        </authorList>
    </citation>
    <scope>NUCLEOTIDE SEQUENCE [LARGE SCALE GENOMIC DNA]</scope>
    <source>
        <strain evidence="3 4">CCMP1335</strain>
    </source>
</reference>
<dbReference type="RefSeq" id="XP_002293165.1">
    <property type="nucleotide sequence ID" value="XM_002293129.1"/>
</dbReference>
<feature type="transmembrane region" description="Helical" evidence="2">
    <location>
        <begin position="22"/>
        <end position="42"/>
    </location>
</feature>
<sequence length="293" mass="32904">MIPTDDNNQLIIPHPPPQPRSFHQVVIFYAVIPIFAPLFLSYKCITDSFFRNTLSSIYSVISYATANPITKGWYFQNKDLLHKLWNLPSAQAYVDQATGQPHLEYQVREGYCGSATQRCVLQSFGYQNIPLQKSGESKPEQWSDHVVQMASESSHGDADMGLTTKIVRGGVSYEEFLQTLRDGLANENCRIACNFLRPALVGFKGIRVFPVNFLLGVMGGHFSPILGMLEEDDVGVGSESKVDCPLVCVWDTNHAYNGAYFVPAKRMYEAVHAVDLMDHKHRALILVERKVTK</sequence>
<proteinExistence type="predicted"/>
<dbReference type="AlphaFoldDB" id="B8CA62"/>
<reference evidence="3 4" key="1">
    <citation type="journal article" date="2004" name="Science">
        <title>The genome of the diatom Thalassiosira pseudonana: ecology, evolution, and metabolism.</title>
        <authorList>
            <person name="Armbrust E.V."/>
            <person name="Berges J.A."/>
            <person name="Bowler C."/>
            <person name="Green B.R."/>
            <person name="Martinez D."/>
            <person name="Putnam N.H."/>
            <person name="Zhou S."/>
            <person name="Allen A.E."/>
            <person name="Apt K.E."/>
            <person name="Bechner M."/>
            <person name="Brzezinski M.A."/>
            <person name="Chaal B.K."/>
            <person name="Chiovitti A."/>
            <person name="Davis A.K."/>
            <person name="Demarest M.S."/>
            <person name="Detter J.C."/>
            <person name="Glavina T."/>
            <person name="Goodstein D."/>
            <person name="Hadi M.Z."/>
            <person name="Hellsten U."/>
            <person name="Hildebrand M."/>
            <person name="Jenkins B.D."/>
            <person name="Jurka J."/>
            <person name="Kapitonov V.V."/>
            <person name="Kroger N."/>
            <person name="Lau W.W."/>
            <person name="Lane T.W."/>
            <person name="Larimer F.W."/>
            <person name="Lippmeier J.C."/>
            <person name="Lucas S."/>
            <person name="Medina M."/>
            <person name="Montsant A."/>
            <person name="Obornik M."/>
            <person name="Parker M.S."/>
            <person name="Palenik B."/>
            <person name="Pazour G.J."/>
            <person name="Richardson P.M."/>
            <person name="Rynearson T.A."/>
            <person name="Saito M.A."/>
            <person name="Schwartz D.C."/>
            <person name="Thamatrakoln K."/>
            <person name="Valentin K."/>
            <person name="Vardi A."/>
            <person name="Wilkerson F.P."/>
            <person name="Rokhsar D.S."/>
        </authorList>
    </citation>
    <scope>NUCLEOTIDE SEQUENCE [LARGE SCALE GENOMIC DNA]</scope>
    <source>
        <strain evidence="3 4">CCMP1335</strain>
    </source>
</reference>
<keyword evidence="4" id="KW-1185">Reference proteome</keyword>
<keyword evidence="2" id="KW-0812">Transmembrane</keyword>
<dbReference type="InterPro" id="IPR038156">
    <property type="entry name" value="PCS_N_sf"/>
</dbReference>
<dbReference type="KEGG" id="tps:THAPSDRAFT_9026"/>
<evidence type="ECO:0000313" key="4">
    <source>
        <dbReference type="Proteomes" id="UP000001449"/>
    </source>
</evidence>
<dbReference type="PaxDb" id="35128-Thaps9026"/>
<evidence type="ECO:0000256" key="2">
    <source>
        <dbReference type="SAM" id="Phobius"/>
    </source>
</evidence>
<accession>B8CA62</accession>
<dbReference type="HOGENOM" id="CLU_951532_0_0_1"/>
<dbReference type="SUPFAM" id="SSF54001">
    <property type="entry name" value="Cysteine proteinases"/>
    <property type="match status" value="1"/>
</dbReference>
<evidence type="ECO:0000313" key="3">
    <source>
        <dbReference type="EMBL" id="EED89626.1"/>
    </source>
</evidence>
<keyword evidence="2" id="KW-1133">Transmembrane helix</keyword>
<dbReference type="OMA" id="RRYIVNF"/>
<comment type="cofactor">
    <cofactor evidence="1">
        <name>thiamine diphosphate</name>
        <dbReference type="ChEBI" id="CHEBI:58937"/>
    </cofactor>
</comment>